<dbReference type="OrthoDB" id="2065010at2"/>
<dbReference type="AlphaFoldDB" id="A0A327JEE3"/>
<protein>
    <recommendedName>
        <fullName evidence="3">Monooxygenase</fullName>
    </recommendedName>
</protein>
<dbReference type="Gene3D" id="3.30.70.100">
    <property type="match status" value="1"/>
</dbReference>
<dbReference type="InterPro" id="IPR014910">
    <property type="entry name" value="YdhR"/>
</dbReference>
<dbReference type="InterPro" id="IPR011008">
    <property type="entry name" value="Dimeric_a/b-barrel"/>
</dbReference>
<name>A0A327JEE3_9HYPH</name>
<reference evidence="1 2" key="1">
    <citation type="submission" date="2017-07" db="EMBL/GenBank/DDBJ databases">
        <title>Draft Genome Sequences of Select Purple Nonsulfur Bacteria.</title>
        <authorList>
            <person name="Lasarre B."/>
            <person name="Mckinlay J.B."/>
        </authorList>
    </citation>
    <scope>NUCLEOTIDE SEQUENCE [LARGE SCALE GENOMIC DNA]</scope>
    <source>
        <strain evidence="1 2">DSM 11290</strain>
    </source>
</reference>
<organism evidence="1 2">
    <name type="scientific">Rhodobium orientis</name>
    <dbReference type="NCBI Taxonomy" id="34017"/>
    <lineage>
        <taxon>Bacteria</taxon>
        <taxon>Pseudomonadati</taxon>
        <taxon>Pseudomonadota</taxon>
        <taxon>Alphaproteobacteria</taxon>
        <taxon>Hyphomicrobiales</taxon>
        <taxon>Rhodobiaceae</taxon>
        <taxon>Rhodobium</taxon>
    </lineage>
</organism>
<comment type="caution">
    <text evidence="1">The sequence shown here is derived from an EMBL/GenBank/DDBJ whole genome shotgun (WGS) entry which is preliminary data.</text>
</comment>
<evidence type="ECO:0000313" key="1">
    <source>
        <dbReference type="EMBL" id="RAI23000.1"/>
    </source>
</evidence>
<accession>A0A327JEE3</accession>
<keyword evidence="2" id="KW-1185">Reference proteome</keyword>
<gene>
    <name evidence="1" type="ORF">CH339_23425</name>
</gene>
<evidence type="ECO:0000313" key="2">
    <source>
        <dbReference type="Proteomes" id="UP000249299"/>
    </source>
</evidence>
<evidence type="ECO:0008006" key="3">
    <source>
        <dbReference type="Google" id="ProtNLM"/>
    </source>
</evidence>
<dbReference type="EMBL" id="NPEV01000109">
    <property type="protein sequence ID" value="RAI23000.1"/>
    <property type="molecule type" value="Genomic_DNA"/>
</dbReference>
<proteinExistence type="predicted"/>
<dbReference type="SUPFAM" id="SSF54909">
    <property type="entry name" value="Dimeric alpha+beta barrel"/>
    <property type="match status" value="1"/>
</dbReference>
<dbReference type="Pfam" id="PF08803">
    <property type="entry name" value="ydhR"/>
    <property type="match status" value="1"/>
</dbReference>
<dbReference type="RefSeq" id="WP_111436857.1">
    <property type="nucleotide sequence ID" value="NZ_JACIGG010000043.1"/>
</dbReference>
<dbReference type="Proteomes" id="UP000249299">
    <property type="component" value="Unassembled WGS sequence"/>
</dbReference>
<sequence length="105" mass="11777">MITAFVQFQLAPETTLDDATAIFRSTAPRYLGLRGLIRKHYIFNPDNAKAGGFYVFENRAAAEAVFDDAWRALVNEKYGCEPELTFFDSPVCVDNVKGEIIVLPK</sequence>